<keyword evidence="1" id="KW-1133">Transmembrane helix</keyword>
<keyword evidence="1" id="KW-0812">Transmembrane</keyword>
<dbReference type="NCBIfam" id="NF041644">
    <property type="entry name" value="CBO0543_fam"/>
    <property type="match status" value="1"/>
</dbReference>
<dbReference type="EMBL" id="VOQF01000001">
    <property type="protein sequence ID" value="TXC92822.1"/>
    <property type="molecule type" value="Genomic_DNA"/>
</dbReference>
<dbReference type="InterPro" id="IPR048147">
    <property type="entry name" value="CBO0543-like"/>
</dbReference>
<evidence type="ECO:0000256" key="1">
    <source>
        <dbReference type="SAM" id="Phobius"/>
    </source>
</evidence>
<protein>
    <submittedName>
        <fullName evidence="2">Uncharacterized protein</fullName>
    </submittedName>
</protein>
<dbReference type="OrthoDB" id="1683460at2"/>
<evidence type="ECO:0000313" key="2">
    <source>
        <dbReference type="EMBL" id="TXC92822.1"/>
    </source>
</evidence>
<dbReference type="AlphaFoldDB" id="A0A5C6WAF0"/>
<comment type="caution">
    <text evidence="2">The sequence shown here is derived from an EMBL/GenBank/DDBJ whole genome shotgun (WGS) entry which is preliminary data.</text>
</comment>
<accession>A0A5C6WAF0</accession>
<gene>
    <name evidence="2" type="ORF">FS935_01075</name>
</gene>
<feature type="transmembrane region" description="Helical" evidence="1">
    <location>
        <begin position="73"/>
        <end position="91"/>
    </location>
</feature>
<feature type="transmembrane region" description="Helical" evidence="1">
    <location>
        <begin position="33"/>
        <end position="52"/>
    </location>
</feature>
<keyword evidence="1" id="KW-0472">Membrane</keyword>
<evidence type="ECO:0000313" key="3">
    <source>
        <dbReference type="Proteomes" id="UP000321363"/>
    </source>
</evidence>
<keyword evidence="3" id="KW-1185">Reference proteome</keyword>
<feature type="transmembrane region" description="Helical" evidence="1">
    <location>
        <begin position="130"/>
        <end position="150"/>
    </location>
</feature>
<proteinExistence type="predicted"/>
<reference evidence="2 3" key="1">
    <citation type="journal article" date="2005" name="Int. J. Syst. Evol. Microbiol.">
        <title>Bacillus litoralis sp. nov., isolated from a tidal flat of the Yellow Sea in Korea.</title>
        <authorList>
            <person name="Yoon J.H."/>
            <person name="Oh T.K."/>
        </authorList>
    </citation>
    <scope>NUCLEOTIDE SEQUENCE [LARGE SCALE GENOMIC DNA]</scope>
    <source>
        <strain evidence="2 3">SW-211</strain>
    </source>
</reference>
<dbReference type="Proteomes" id="UP000321363">
    <property type="component" value="Unassembled WGS sequence"/>
</dbReference>
<dbReference type="RefSeq" id="WP_146945683.1">
    <property type="nucleotide sequence ID" value="NZ_VOQF01000001.1"/>
</dbReference>
<name>A0A5C6WAF0_9BACI</name>
<feature type="transmembrane region" description="Helical" evidence="1">
    <location>
        <begin position="97"/>
        <end position="118"/>
    </location>
</feature>
<sequence length="170" mass="20816">MKNRLEKMIELSSWIVTSVLLIKLVPHNKIKEAQVSFLFKQVITWIFGLIVVEKKLIRYPYRLFFKTANKASFTFEYFVYPALCSIFNLYYPEKKNNLLKILYYCFHTSIITGFEVFAEKYTNLIHYKKWSWKWSFITIWFTYFLSRIYFKWFFYGSDSSQTNQQQIIRK</sequence>
<organism evidence="2 3">
    <name type="scientific">Metabacillus litoralis</name>
    <dbReference type="NCBI Taxonomy" id="152268"/>
    <lineage>
        <taxon>Bacteria</taxon>
        <taxon>Bacillati</taxon>
        <taxon>Bacillota</taxon>
        <taxon>Bacilli</taxon>
        <taxon>Bacillales</taxon>
        <taxon>Bacillaceae</taxon>
        <taxon>Metabacillus</taxon>
    </lineage>
</organism>